<proteinExistence type="predicted"/>
<accession>A0A0B0PDF3</accession>
<organism evidence="1 2">
    <name type="scientific">Gossypium arboreum</name>
    <name type="common">Tree cotton</name>
    <name type="synonym">Gossypium nanking</name>
    <dbReference type="NCBI Taxonomy" id="29729"/>
    <lineage>
        <taxon>Eukaryota</taxon>
        <taxon>Viridiplantae</taxon>
        <taxon>Streptophyta</taxon>
        <taxon>Embryophyta</taxon>
        <taxon>Tracheophyta</taxon>
        <taxon>Spermatophyta</taxon>
        <taxon>Magnoliopsida</taxon>
        <taxon>eudicotyledons</taxon>
        <taxon>Gunneridae</taxon>
        <taxon>Pentapetalae</taxon>
        <taxon>rosids</taxon>
        <taxon>malvids</taxon>
        <taxon>Malvales</taxon>
        <taxon>Malvaceae</taxon>
        <taxon>Malvoideae</taxon>
        <taxon>Gossypium</taxon>
    </lineage>
</organism>
<keyword evidence="2" id="KW-1185">Reference proteome</keyword>
<gene>
    <name evidence="1" type="ORF">F383_27440</name>
</gene>
<evidence type="ECO:0000313" key="1">
    <source>
        <dbReference type="EMBL" id="KHG22464.1"/>
    </source>
</evidence>
<reference evidence="2" key="1">
    <citation type="submission" date="2014-09" db="EMBL/GenBank/DDBJ databases">
        <authorList>
            <person name="Mudge J."/>
            <person name="Ramaraj T."/>
            <person name="Lindquist I.E."/>
            <person name="Bharti A.K."/>
            <person name="Sundararajan A."/>
            <person name="Cameron C.T."/>
            <person name="Woodward J.E."/>
            <person name="May G.D."/>
            <person name="Brubaker C."/>
            <person name="Broadhvest J."/>
            <person name="Wilkins T.A."/>
        </authorList>
    </citation>
    <scope>NUCLEOTIDE SEQUENCE</scope>
    <source>
        <strain evidence="2">cv. AKA8401</strain>
    </source>
</reference>
<evidence type="ECO:0000313" key="2">
    <source>
        <dbReference type="Proteomes" id="UP000032142"/>
    </source>
</evidence>
<dbReference type="Proteomes" id="UP000032142">
    <property type="component" value="Unassembled WGS sequence"/>
</dbReference>
<protein>
    <submittedName>
        <fullName evidence="1">Uncharacterized protein</fullName>
    </submittedName>
</protein>
<sequence length="35" mass="4209">MTEETLRREEHGAGGKELLKESRLIHLRIRIHRQD</sequence>
<dbReference type="EMBL" id="KN421847">
    <property type="protein sequence ID" value="KHG22464.1"/>
    <property type="molecule type" value="Genomic_DNA"/>
</dbReference>
<name>A0A0B0PDF3_GOSAR</name>
<dbReference type="AlphaFoldDB" id="A0A0B0PDF3"/>